<dbReference type="Proteomes" id="UP000290106">
    <property type="component" value="Unassembled WGS sequence"/>
</dbReference>
<keyword evidence="7" id="KW-1185">Reference proteome</keyword>
<evidence type="ECO:0000256" key="2">
    <source>
        <dbReference type="ARBA" id="ARBA00022448"/>
    </source>
</evidence>
<sequence>MGNDILMDVQHLSHIFRLNRKVKVHAVDDVSFQIKKGEIYGLVGESGSGKSTVARCVMNIYKPSAGEIYYKGIPVCKNREFKKNRKMLQMTRQMIFQDSASSLNPGMKVRDIVAEPLRIQSRKICTDKKEIEKQLEMVGLDGSYLEKHPYELSGGQRQRVAIARALFAKPDLIVADEPIASLDVSIQAQMINLFRKLQKEQGFSFLFIAHDLSMVKFLCNRTGVMYHGKLVEEGTTEDVFSHPDHEYTKALLAAIPVPDPRKERNRRVMKCYEG</sequence>
<dbReference type="InterPro" id="IPR013563">
    <property type="entry name" value="Oligopep_ABC_C"/>
</dbReference>
<dbReference type="InterPro" id="IPR017871">
    <property type="entry name" value="ABC_transporter-like_CS"/>
</dbReference>
<name>A0A4Q1RE92_9FIRM</name>
<gene>
    <name evidence="6" type="ORF">ETP43_00605</name>
</gene>
<evidence type="ECO:0000256" key="1">
    <source>
        <dbReference type="ARBA" id="ARBA00005417"/>
    </source>
</evidence>
<reference evidence="6 7" key="1">
    <citation type="submission" date="2019-01" db="EMBL/GenBank/DDBJ databases">
        <title>Blautia sp. nov. KGMB01111 isolated human feces.</title>
        <authorList>
            <person name="Park J.-E."/>
            <person name="Kim J.-S."/>
            <person name="Park S.-H."/>
        </authorList>
    </citation>
    <scope>NUCLEOTIDE SEQUENCE [LARGE SCALE GENOMIC DNA]</scope>
    <source>
        <strain evidence="6 7">KGMB01111</strain>
    </source>
</reference>
<dbReference type="PROSITE" id="PS00211">
    <property type="entry name" value="ABC_TRANSPORTER_1"/>
    <property type="match status" value="1"/>
</dbReference>
<dbReference type="OrthoDB" id="9806285at2"/>
<dbReference type="PANTHER" id="PTHR43776">
    <property type="entry name" value="TRANSPORT ATP-BINDING PROTEIN"/>
    <property type="match status" value="1"/>
</dbReference>
<dbReference type="Pfam" id="PF00005">
    <property type="entry name" value="ABC_tran"/>
    <property type="match status" value="1"/>
</dbReference>
<dbReference type="PANTHER" id="PTHR43776:SF7">
    <property type="entry name" value="D,D-DIPEPTIDE TRANSPORT ATP-BINDING PROTEIN DDPF-RELATED"/>
    <property type="match status" value="1"/>
</dbReference>
<dbReference type="GO" id="GO:0055085">
    <property type="term" value="P:transmembrane transport"/>
    <property type="evidence" value="ECO:0007669"/>
    <property type="project" value="UniProtKB-ARBA"/>
</dbReference>
<organism evidence="6 7">
    <name type="scientific">Blautia faecicola</name>
    <dbReference type="NCBI Taxonomy" id="2509240"/>
    <lineage>
        <taxon>Bacteria</taxon>
        <taxon>Bacillati</taxon>
        <taxon>Bacillota</taxon>
        <taxon>Clostridia</taxon>
        <taxon>Lachnospirales</taxon>
        <taxon>Lachnospiraceae</taxon>
        <taxon>Blautia</taxon>
    </lineage>
</organism>
<comment type="similarity">
    <text evidence="1">Belongs to the ABC transporter superfamily.</text>
</comment>
<dbReference type="EMBL" id="SDKC01000001">
    <property type="protein sequence ID" value="RXS73896.1"/>
    <property type="molecule type" value="Genomic_DNA"/>
</dbReference>
<dbReference type="CDD" id="cd03257">
    <property type="entry name" value="ABC_NikE_OppD_transporters"/>
    <property type="match status" value="1"/>
</dbReference>
<dbReference type="RefSeq" id="WP_129256762.1">
    <property type="nucleotide sequence ID" value="NZ_SDKC01000001.1"/>
</dbReference>
<dbReference type="InterPro" id="IPR050319">
    <property type="entry name" value="ABC_transp_ATP-bind"/>
</dbReference>
<dbReference type="InterPro" id="IPR003593">
    <property type="entry name" value="AAA+_ATPase"/>
</dbReference>
<dbReference type="PROSITE" id="PS50893">
    <property type="entry name" value="ABC_TRANSPORTER_2"/>
    <property type="match status" value="1"/>
</dbReference>
<dbReference type="AlphaFoldDB" id="A0A4Q1RE92"/>
<dbReference type="Gene3D" id="3.40.50.300">
    <property type="entry name" value="P-loop containing nucleotide triphosphate hydrolases"/>
    <property type="match status" value="1"/>
</dbReference>
<dbReference type="InterPro" id="IPR027417">
    <property type="entry name" value="P-loop_NTPase"/>
</dbReference>
<protein>
    <submittedName>
        <fullName evidence="6">ABC transporter ATP-binding protein</fullName>
    </submittedName>
</protein>
<keyword evidence="2" id="KW-0813">Transport</keyword>
<keyword evidence="3" id="KW-0547">Nucleotide-binding</keyword>
<evidence type="ECO:0000259" key="5">
    <source>
        <dbReference type="PROSITE" id="PS50893"/>
    </source>
</evidence>
<keyword evidence="4 6" id="KW-0067">ATP-binding</keyword>
<accession>A0A4Q1RE92</accession>
<dbReference type="GO" id="GO:0015833">
    <property type="term" value="P:peptide transport"/>
    <property type="evidence" value="ECO:0007669"/>
    <property type="project" value="InterPro"/>
</dbReference>
<evidence type="ECO:0000256" key="4">
    <source>
        <dbReference type="ARBA" id="ARBA00022840"/>
    </source>
</evidence>
<dbReference type="Pfam" id="PF08352">
    <property type="entry name" value="oligo_HPY"/>
    <property type="match status" value="1"/>
</dbReference>
<evidence type="ECO:0000313" key="7">
    <source>
        <dbReference type="Proteomes" id="UP000290106"/>
    </source>
</evidence>
<evidence type="ECO:0000256" key="3">
    <source>
        <dbReference type="ARBA" id="ARBA00022741"/>
    </source>
</evidence>
<evidence type="ECO:0000313" key="6">
    <source>
        <dbReference type="EMBL" id="RXS73896.1"/>
    </source>
</evidence>
<proteinExistence type="inferred from homology"/>
<dbReference type="GO" id="GO:0016887">
    <property type="term" value="F:ATP hydrolysis activity"/>
    <property type="evidence" value="ECO:0007669"/>
    <property type="project" value="InterPro"/>
</dbReference>
<comment type="caution">
    <text evidence="6">The sequence shown here is derived from an EMBL/GenBank/DDBJ whole genome shotgun (WGS) entry which is preliminary data.</text>
</comment>
<dbReference type="SMART" id="SM00382">
    <property type="entry name" value="AAA"/>
    <property type="match status" value="1"/>
</dbReference>
<dbReference type="SUPFAM" id="SSF52540">
    <property type="entry name" value="P-loop containing nucleoside triphosphate hydrolases"/>
    <property type="match status" value="1"/>
</dbReference>
<dbReference type="GO" id="GO:0005524">
    <property type="term" value="F:ATP binding"/>
    <property type="evidence" value="ECO:0007669"/>
    <property type="project" value="UniProtKB-KW"/>
</dbReference>
<feature type="domain" description="ABC transporter" evidence="5">
    <location>
        <begin position="10"/>
        <end position="252"/>
    </location>
</feature>
<dbReference type="InterPro" id="IPR003439">
    <property type="entry name" value="ABC_transporter-like_ATP-bd"/>
</dbReference>